<evidence type="ECO:0000313" key="3">
    <source>
        <dbReference type="Proteomes" id="UP000242877"/>
    </source>
</evidence>
<name>A0A162IIL6_9EURO</name>
<evidence type="ECO:0000256" key="1">
    <source>
        <dbReference type="SAM" id="MobiDB-lite"/>
    </source>
</evidence>
<dbReference type="PANTHER" id="PTHR35585">
    <property type="entry name" value="HHE DOMAIN PROTEIN (AFU_ORTHOLOGUE AFUA_4G00730)"/>
    <property type="match status" value="1"/>
</dbReference>
<protein>
    <submittedName>
        <fullName evidence="2">Uncharacterized protein</fullName>
    </submittedName>
</protein>
<sequence length="114" mass="13483">MKPSDGQFMPTLEYIIRLVQAYIQSEEKAVLVPIERTLPLEESEKKARSFERKRHFLPTRIHPSRGYHWLFTDIEATFESPINRMGDLGRKFPEKRSRHLGGFDEIKREKQGAR</sequence>
<reference evidence="2 3" key="1">
    <citation type="journal article" date="2016" name="Genome Biol. Evol.">
        <title>Divergent and convergent evolution of fungal pathogenicity.</title>
        <authorList>
            <person name="Shang Y."/>
            <person name="Xiao G."/>
            <person name="Zheng P."/>
            <person name="Cen K."/>
            <person name="Zhan S."/>
            <person name="Wang C."/>
        </authorList>
    </citation>
    <scope>NUCLEOTIDE SEQUENCE [LARGE SCALE GENOMIC DNA]</scope>
    <source>
        <strain evidence="2 3">ARSEF 7405</strain>
    </source>
</reference>
<accession>A0A162IIL6</accession>
<dbReference type="VEuPathDB" id="FungiDB:AAP_02096"/>
<evidence type="ECO:0000313" key="2">
    <source>
        <dbReference type="EMBL" id="KZZ94003.1"/>
    </source>
</evidence>
<dbReference type="AlphaFoldDB" id="A0A162IIL6"/>
<feature type="compositionally biased region" description="Basic and acidic residues" evidence="1">
    <location>
        <begin position="87"/>
        <end position="114"/>
    </location>
</feature>
<dbReference type="Proteomes" id="UP000242877">
    <property type="component" value="Unassembled WGS sequence"/>
</dbReference>
<dbReference type="OrthoDB" id="9983919at2759"/>
<gene>
    <name evidence="2" type="ORF">AAP_02096</name>
</gene>
<keyword evidence="3" id="KW-1185">Reference proteome</keyword>
<dbReference type="PANTHER" id="PTHR35585:SF1">
    <property type="entry name" value="HHE DOMAIN PROTEIN (AFU_ORTHOLOGUE AFUA_4G00730)"/>
    <property type="match status" value="1"/>
</dbReference>
<organism evidence="2 3">
    <name type="scientific">Ascosphaera apis ARSEF 7405</name>
    <dbReference type="NCBI Taxonomy" id="392613"/>
    <lineage>
        <taxon>Eukaryota</taxon>
        <taxon>Fungi</taxon>
        <taxon>Dikarya</taxon>
        <taxon>Ascomycota</taxon>
        <taxon>Pezizomycotina</taxon>
        <taxon>Eurotiomycetes</taxon>
        <taxon>Eurotiomycetidae</taxon>
        <taxon>Onygenales</taxon>
        <taxon>Ascosphaeraceae</taxon>
        <taxon>Ascosphaera</taxon>
    </lineage>
</organism>
<feature type="region of interest" description="Disordered" evidence="1">
    <location>
        <begin position="86"/>
        <end position="114"/>
    </location>
</feature>
<proteinExistence type="predicted"/>
<dbReference type="EMBL" id="AZGZ01000007">
    <property type="protein sequence ID" value="KZZ94003.1"/>
    <property type="molecule type" value="Genomic_DNA"/>
</dbReference>
<comment type="caution">
    <text evidence="2">The sequence shown here is derived from an EMBL/GenBank/DDBJ whole genome shotgun (WGS) entry which is preliminary data.</text>
</comment>